<evidence type="ECO:0000256" key="3">
    <source>
        <dbReference type="ARBA" id="ARBA00022763"/>
    </source>
</evidence>
<dbReference type="RefSeq" id="WP_036559546.1">
    <property type="nucleotide sequence ID" value="NZ_JRNI01000027.1"/>
</dbReference>
<proteinExistence type="predicted"/>
<dbReference type="GO" id="GO:0032993">
    <property type="term" value="C:protein-DNA complex"/>
    <property type="evidence" value="ECO:0007669"/>
    <property type="project" value="TreeGrafter"/>
</dbReference>
<evidence type="ECO:0000313" key="6">
    <source>
        <dbReference type="EMBL" id="KGF30348.1"/>
    </source>
</evidence>
<protein>
    <recommendedName>
        <fullName evidence="2">DNA-3-methyladenine glycosylase II</fullName>
        <ecNumber evidence="2">3.2.2.21</ecNumber>
    </recommendedName>
</protein>
<dbReference type="SMART" id="SM00478">
    <property type="entry name" value="ENDO3c"/>
    <property type="match status" value="1"/>
</dbReference>
<dbReference type="Proteomes" id="UP000029629">
    <property type="component" value="Unassembled WGS sequence"/>
</dbReference>
<dbReference type="AlphaFoldDB" id="A0A095Z6R9"/>
<evidence type="ECO:0000259" key="5">
    <source>
        <dbReference type="SMART" id="SM00478"/>
    </source>
</evidence>
<reference evidence="6 7" key="1">
    <citation type="submission" date="2014-07" db="EMBL/GenBank/DDBJ databases">
        <authorList>
            <person name="McCorrison J."/>
            <person name="Sanka R."/>
            <person name="Torralba M."/>
            <person name="Gillis M."/>
            <person name="Haft D.H."/>
            <person name="Methe B."/>
            <person name="Sutton G."/>
            <person name="Nelson K.E."/>
        </authorList>
    </citation>
    <scope>NUCLEOTIDE SEQUENCE [LARGE SCALE GENOMIC DNA]</scope>
    <source>
        <strain evidence="6 7">DNF00040</strain>
    </source>
</reference>
<evidence type="ECO:0000313" key="7">
    <source>
        <dbReference type="Proteomes" id="UP000029629"/>
    </source>
</evidence>
<dbReference type="InterPro" id="IPR003265">
    <property type="entry name" value="HhH-GPD_domain"/>
</dbReference>
<dbReference type="InterPro" id="IPR011257">
    <property type="entry name" value="DNA_glycosylase"/>
</dbReference>
<dbReference type="GO" id="GO:0043916">
    <property type="term" value="F:DNA-7-methylguanine glycosylase activity"/>
    <property type="evidence" value="ECO:0007669"/>
    <property type="project" value="TreeGrafter"/>
</dbReference>
<sequence length="211" mass="24050">MASKGTKPAYWDEAVEHLKANDRILNKIIQQYEGEYFAATTQGAFSTLVRSLISVQSSEARAIQVWRNLVQLCGQQPTVQCISARTVEQLLAIGIAKRKAGNLIDLANHFEARTVNPKKWSKMSDQEVINELCQIRGIGAWTAQMFLIFNLHRPNVLPLEDARLLKAVSKHYFSGEPVSRFEVRELADNWQPWQTVATWYMWRSMLDDAVA</sequence>
<evidence type="ECO:0000256" key="1">
    <source>
        <dbReference type="ARBA" id="ARBA00000086"/>
    </source>
</evidence>
<comment type="catalytic activity">
    <reaction evidence="1">
        <text>Hydrolysis of alkylated DNA, releasing 3-methyladenine, 3-methylguanine, 7-methylguanine and 7-methyladenine.</text>
        <dbReference type="EC" id="3.2.2.21"/>
    </reaction>
</comment>
<dbReference type="GO" id="GO:0008725">
    <property type="term" value="F:DNA-3-methyladenine glycosylase activity"/>
    <property type="evidence" value="ECO:0007669"/>
    <property type="project" value="TreeGrafter"/>
</dbReference>
<keyword evidence="3" id="KW-0227">DNA damage</keyword>
<dbReference type="GO" id="GO:0006307">
    <property type="term" value="P:DNA alkylation repair"/>
    <property type="evidence" value="ECO:0007669"/>
    <property type="project" value="TreeGrafter"/>
</dbReference>
<dbReference type="PANTHER" id="PTHR43003">
    <property type="entry name" value="DNA-3-METHYLADENINE GLYCOSYLASE"/>
    <property type="match status" value="1"/>
</dbReference>
<organism evidence="6 7">
    <name type="scientific">Oligella urethralis DNF00040</name>
    <dbReference type="NCBI Taxonomy" id="1401065"/>
    <lineage>
        <taxon>Bacteria</taxon>
        <taxon>Pseudomonadati</taxon>
        <taxon>Pseudomonadota</taxon>
        <taxon>Betaproteobacteria</taxon>
        <taxon>Burkholderiales</taxon>
        <taxon>Alcaligenaceae</taxon>
        <taxon>Oligella</taxon>
    </lineage>
</organism>
<dbReference type="GO" id="GO:0032131">
    <property type="term" value="F:alkylated DNA binding"/>
    <property type="evidence" value="ECO:0007669"/>
    <property type="project" value="TreeGrafter"/>
</dbReference>
<evidence type="ECO:0000256" key="2">
    <source>
        <dbReference type="ARBA" id="ARBA00012000"/>
    </source>
</evidence>
<dbReference type="Pfam" id="PF00730">
    <property type="entry name" value="HhH-GPD"/>
    <property type="match status" value="1"/>
</dbReference>
<dbReference type="GO" id="GO:0006285">
    <property type="term" value="P:base-excision repair, AP site formation"/>
    <property type="evidence" value="ECO:0007669"/>
    <property type="project" value="TreeGrafter"/>
</dbReference>
<comment type="caution">
    <text evidence="6">The sequence shown here is derived from an EMBL/GenBank/DDBJ whole genome shotgun (WGS) entry which is preliminary data.</text>
</comment>
<dbReference type="Gene3D" id="1.10.340.30">
    <property type="entry name" value="Hypothetical protein, domain 2"/>
    <property type="match status" value="1"/>
</dbReference>
<dbReference type="EMBL" id="JRNI01000027">
    <property type="protein sequence ID" value="KGF30348.1"/>
    <property type="molecule type" value="Genomic_DNA"/>
</dbReference>
<feature type="domain" description="HhH-GPD" evidence="5">
    <location>
        <begin position="53"/>
        <end position="206"/>
    </location>
</feature>
<keyword evidence="7" id="KW-1185">Reference proteome</keyword>
<dbReference type="Gene3D" id="1.10.1670.40">
    <property type="match status" value="1"/>
</dbReference>
<dbReference type="InterPro" id="IPR051912">
    <property type="entry name" value="Alkylbase_DNA_Glycosylase/TA"/>
</dbReference>
<gene>
    <name evidence="6" type="ORF">HMPREF2130_07225</name>
</gene>
<evidence type="ECO:0000256" key="4">
    <source>
        <dbReference type="ARBA" id="ARBA00023204"/>
    </source>
</evidence>
<dbReference type="SUPFAM" id="SSF48150">
    <property type="entry name" value="DNA-glycosylase"/>
    <property type="match status" value="1"/>
</dbReference>
<dbReference type="CDD" id="cd00056">
    <property type="entry name" value="ENDO3c"/>
    <property type="match status" value="1"/>
</dbReference>
<dbReference type="OrthoDB" id="9811249at2"/>
<keyword evidence="4" id="KW-0234">DNA repair</keyword>
<dbReference type="EC" id="3.2.2.21" evidence="2"/>
<dbReference type="PANTHER" id="PTHR43003:SF5">
    <property type="entry name" value="DNA-3-METHYLADENINE GLYCOSYLASE"/>
    <property type="match status" value="1"/>
</dbReference>
<dbReference type="eggNOG" id="COG0122">
    <property type="taxonomic scope" value="Bacteria"/>
</dbReference>
<name>A0A095Z6R9_9BURK</name>
<accession>A0A095Z6R9</accession>